<keyword evidence="1" id="KW-0472">Membrane</keyword>
<keyword evidence="1" id="KW-0812">Transmembrane</keyword>
<accession>A0AAE9ZM43</accession>
<sequence length="41" mass="4610">MSPDTLGPLGWPLAGLAWAAFLLPYLAHWNRARRAARKAHR</sequence>
<evidence type="ECO:0000256" key="1">
    <source>
        <dbReference type="SAM" id="Phobius"/>
    </source>
</evidence>
<evidence type="ECO:0000313" key="2">
    <source>
        <dbReference type="EMBL" id="WDS51689.1"/>
    </source>
</evidence>
<keyword evidence="1" id="KW-1133">Transmembrane helix</keyword>
<proteinExistence type="predicted"/>
<evidence type="ECO:0000313" key="3">
    <source>
        <dbReference type="Proteomes" id="UP001215092"/>
    </source>
</evidence>
<dbReference type="Proteomes" id="UP001215092">
    <property type="component" value="Segment"/>
</dbReference>
<name>A0AAE9ZM43_9CAUD</name>
<protein>
    <submittedName>
        <fullName evidence="2">Membrane protein</fullName>
    </submittedName>
</protein>
<reference evidence="2 3" key="1">
    <citation type="submission" date="2023-01" db="EMBL/GenBank/DDBJ databases">
        <authorList>
            <person name="Edelman T.J."/>
            <person name="Baldwin A.R."/>
            <person name="Chauncey H.A."/>
            <person name="Connelly K.A."/>
            <person name="Daniel I."/>
            <person name="Fitzgerald E.B."/>
            <person name="McKinney B.E."/>
            <person name="Murray D.M."/>
            <person name="Parshall S."/>
            <person name="Stokes L.T."/>
            <person name="Tanaka K.N."/>
            <person name="Vinson E.C."/>
            <person name="Klevikis C."/>
            <person name="Temple L."/>
            <person name="Rinehart C.A."/>
            <person name="Garlena R.A."/>
            <person name="Russell D.A."/>
            <person name="Jacobs-Sera D."/>
            <person name="Hatfull G.F."/>
        </authorList>
    </citation>
    <scope>NUCLEOTIDE SEQUENCE [LARGE SCALE GENOMIC DNA]</scope>
</reference>
<feature type="transmembrane region" description="Helical" evidence="1">
    <location>
        <begin position="6"/>
        <end position="27"/>
    </location>
</feature>
<dbReference type="EMBL" id="OQ190478">
    <property type="protein sequence ID" value="WDS51689.1"/>
    <property type="molecule type" value="Genomic_DNA"/>
</dbReference>
<gene>
    <name evidence="2" type="primary">52</name>
    <name evidence="2" type="ORF">SEA_BARNSTORMER_52</name>
</gene>
<keyword evidence="3" id="KW-1185">Reference proteome</keyword>
<organism evidence="2 3">
    <name type="scientific">Microbacterium phage Barnstormer</name>
    <dbReference type="NCBI Taxonomy" id="3028491"/>
    <lineage>
        <taxon>Viruses</taxon>
        <taxon>Duplodnaviria</taxon>
        <taxon>Heunggongvirae</taxon>
        <taxon>Uroviricota</taxon>
        <taxon>Caudoviricetes</taxon>
        <taxon>Casidaviridae</taxon>
        <taxon>Barnstormervirus</taxon>
        <taxon>Barnstormervirus barnstormer</taxon>
    </lineage>
</organism>